<accession>A0ABU8S7M8</accession>
<dbReference type="Proteomes" id="UP001379235">
    <property type="component" value="Unassembled WGS sequence"/>
</dbReference>
<gene>
    <name evidence="1" type="ORF">WG900_08120</name>
</gene>
<dbReference type="Gene3D" id="3.30.70.100">
    <property type="match status" value="1"/>
</dbReference>
<keyword evidence="2" id="KW-1185">Reference proteome</keyword>
<sequence length="110" mass="12214">MPRYKMIALTRPVEGRDEEFNDWYQNVHLVELCAMPGVTGAQRYKLAAPLQGYDERPYLAIYDIECDDIRQTLGAIGAASASGKMTPCDAADSANAYTVVFEEFGERVEG</sequence>
<dbReference type="InterPro" id="IPR011008">
    <property type="entry name" value="Dimeric_a/b-barrel"/>
</dbReference>
<name>A0ABU8S7M8_9SPHN</name>
<evidence type="ECO:0000313" key="1">
    <source>
        <dbReference type="EMBL" id="MEJ6009884.1"/>
    </source>
</evidence>
<protein>
    <recommendedName>
        <fullName evidence="3">EthD domain-containing protein</fullName>
    </recommendedName>
</protein>
<reference evidence="1 2" key="1">
    <citation type="submission" date="2024-03" db="EMBL/GenBank/DDBJ databases">
        <authorList>
            <person name="Jo J.-H."/>
        </authorList>
    </citation>
    <scope>NUCLEOTIDE SEQUENCE [LARGE SCALE GENOMIC DNA]</scope>
    <source>
        <strain evidence="1 2">AS3R-12</strain>
    </source>
</reference>
<organism evidence="1 2">
    <name type="scientific">Novosphingobium aquae</name>
    <dbReference type="NCBI Taxonomy" id="3133435"/>
    <lineage>
        <taxon>Bacteria</taxon>
        <taxon>Pseudomonadati</taxon>
        <taxon>Pseudomonadota</taxon>
        <taxon>Alphaproteobacteria</taxon>
        <taxon>Sphingomonadales</taxon>
        <taxon>Sphingomonadaceae</taxon>
        <taxon>Novosphingobium</taxon>
    </lineage>
</organism>
<dbReference type="SUPFAM" id="SSF54909">
    <property type="entry name" value="Dimeric alpha+beta barrel"/>
    <property type="match status" value="1"/>
</dbReference>
<dbReference type="EMBL" id="JBBHJY010000003">
    <property type="protein sequence ID" value="MEJ6009884.1"/>
    <property type="molecule type" value="Genomic_DNA"/>
</dbReference>
<dbReference type="RefSeq" id="WP_339966200.1">
    <property type="nucleotide sequence ID" value="NZ_JBBHJY010000003.1"/>
</dbReference>
<comment type="caution">
    <text evidence="1">The sequence shown here is derived from an EMBL/GenBank/DDBJ whole genome shotgun (WGS) entry which is preliminary data.</text>
</comment>
<evidence type="ECO:0008006" key="3">
    <source>
        <dbReference type="Google" id="ProtNLM"/>
    </source>
</evidence>
<proteinExistence type="predicted"/>
<evidence type="ECO:0000313" key="2">
    <source>
        <dbReference type="Proteomes" id="UP001379235"/>
    </source>
</evidence>